<protein>
    <submittedName>
        <fullName evidence="2">Uncharacterized protein</fullName>
    </submittedName>
</protein>
<keyword evidence="3" id="KW-1185">Reference proteome</keyword>
<gene>
    <name evidence="2" type="ORF">FBUS_02007</name>
</gene>
<dbReference type="EMBL" id="LUCM01009396">
    <property type="protein sequence ID" value="KAA0187044.1"/>
    <property type="molecule type" value="Genomic_DNA"/>
</dbReference>
<organism evidence="2 3">
    <name type="scientific">Fasciolopsis buskii</name>
    <dbReference type="NCBI Taxonomy" id="27845"/>
    <lineage>
        <taxon>Eukaryota</taxon>
        <taxon>Metazoa</taxon>
        <taxon>Spiralia</taxon>
        <taxon>Lophotrochozoa</taxon>
        <taxon>Platyhelminthes</taxon>
        <taxon>Trematoda</taxon>
        <taxon>Digenea</taxon>
        <taxon>Plagiorchiida</taxon>
        <taxon>Echinostomata</taxon>
        <taxon>Echinostomatoidea</taxon>
        <taxon>Fasciolidae</taxon>
        <taxon>Fasciolopsis</taxon>
    </lineage>
</organism>
<accession>A0A8E0VGH3</accession>
<evidence type="ECO:0000313" key="3">
    <source>
        <dbReference type="Proteomes" id="UP000728185"/>
    </source>
</evidence>
<dbReference type="Proteomes" id="UP000728185">
    <property type="component" value="Unassembled WGS sequence"/>
</dbReference>
<evidence type="ECO:0000313" key="2">
    <source>
        <dbReference type="EMBL" id="KAA0187044.1"/>
    </source>
</evidence>
<dbReference type="AlphaFoldDB" id="A0A8E0VGH3"/>
<sequence>MADLDEFQHFGHHRKRTSGNMVITFIIADDVDDVDDDDDDDDDVLHTMLLNPPNFLIQSELDEHQALRVTVHDAEIATSGDESSLVPWDDMSSMTRTAITQTKSVPTTPSVSTELVPVDSQLRTTTSTNGDSVSFSSHS</sequence>
<proteinExistence type="predicted"/>
<evidence type="ECO:0000256" key="1">
    <source>
        <dbReference type="SAM" id="MobiDB-lite"/>
    </source>
</evidence>
<reference evidence="2" key="1">
    <citation type="submission" date="2019-05" db="EMBL/GenBank/DDBJ databases">
        <title>Annotation for the trematode Fasciolopsis buski.</title>
        <authorList>
            <person name="Choi Y.-J."/>
        </authorList>
    </citation>
    <scope>NUCLEOTIDE SEQUENCE</scope>
    <source>
        <strain evidence="2">HT</strain>
        <tissue evidence="2">Whole worm</tissue>
    </source>
</reference>
<feature type="compositionally biased region" description="Low complexity" evidence="1">
    <location>
        <begin position="104"/>
        <end position="118"/>
    </location>
</feature>
<comment type="caution">
    <text evidence="2">The sequence shown here is derived from an EMBL/GenBank/DDBJ whole genome shotgun (WGS) entry which is preliminary data.</text>
</comment>
<feature type="compositionally biased region" description="Polar residues" evidence="1">
    <location>
        <begin position="121"/>
        <end position="139"/>
    </location>
</feature>
<feature type="region of interest" description="Disordered" evidence="1">
    <location>
        <begin position="100"/>
        <end position="139"/>
    </location>
</feature>
<name>A0A8E0VGH3_9TREM</name>